<evidence type="ECO:0000313" key="5">
    <source>
        <dbReference type="Proteomes" id="UP001151760"/>
    </source>
</evidence>
<dbReference type="InterPro" id="IPR039537">
    <property type="entry name" value="Retrotran_Ty1/copia-like"/>
</dbReference>
<gene>
    <name evidence="4" type="ORF">Tco_1131915</name>
</gene>
<organism evidence="4 5">
    <name type="scientific">Tanacetum coccineum</name>
    <dbReference type="NCBI Taxonomy" id="301880"/>
    <lineage>
        <taxon>Eukaryota</taxon>
        <taxon>Viridiplantae</taxon>
        <taxon>Streptophyta</taxon>
        <taxon>Embryophyta</taxon>
        <taxon>Tracheophyta</taxon>
        <taxon>Spermatophyta</taxon>
        <taxon>Magnoliopsida</taxon>
        <taxon>eudicotyledons</taxon>
        <taxon>Gunneridae</taxon>
        <taxon>Pentapetalae</taxon>
        <taxon>asterids</taxon>
        <taxon>campanulids</taxon>
        <taxon>Asterales</taxon>
        <taxon>Asteraceae</taxon>
        <taxon>Asteroideae</taxon>
        <taxon>Anthemideae</taxon>
        <taxon>Anthemidinae</taxon>
        <taxon>Tanacetum</taxon>
    </lineage>
</organism>
<keyword evidence="1" id="KW-0175">Coiled coil</keyword>
<comment type="caution">
    <text evidence="4">The sequence shown here is derived from an EMBL/GenBank/DDBJ whole genome shotgun (WGS) entry which is preliminary data.</text>
</comment>
<dbReference type="EMBL" id="BQNB010021735">
    <property type="protein sequence ID" value="GJU09519.1"/>
    <property type="molecule type" value="Genomic_DNA"/>
</dbReference>
<name>A0ABQ5JAJ3_9ASTR</name>
<feature type="domain" description="Retroviral polymerase SH3-like" evidence="3">
    <location>
        <begin position="243"/>
        <end position="299"/>
    </location>
</feature>
<feature type="region of interest" description="Disordered" evidence="2">
    <location>
        <begin position="303"/>
        <end position="335"/>
    </location>
</feature>
<sequence>MANLSFADPIYDEAGPSYDLDILSEVHDHDHYQDVVCEHHEEHEIHDDVQPNYIVDSHANYTSDSNMILYEQALDFQITQLTEKVTVLQEQNELFRAKNAKIKQHYKELYDSIKVTRAKHLEQTNALTTKNENLKAQMQTKMKNVTKDHVKPTVLTLGKYAIDVEPIPPHNRNNREVHLDYLRHLKESKETLCEIVKEAKAEAVATACYTLNRSLVHTLHGKTYYELLKGKKPEVKYFRVFGSLCYPTNDYDDLGKLKAKADIGIFVGYAPTKKAYRIYNKRTHKIQETVHVTFDELTEGMTSVQPSTGLGPKSMAPRDNGVGPEINNLQSGQIDEEFPPDIHPYLVNVAPPRAPEIAPNPPSSTTVTKDAPVATTITSPSQTSPPGTEASSSDTFNVNPTQQNNPPIVHEQKWTKDHPLENVIGDLNRSVSIRCQLETDAMWCFFNEFLENVEPKNFKEAVQYPCWIDAMQEEIHEFERLAVWELVPAPSHSLVIGLKWVYKTKLDEYCKLISAPLSRQVEYMLLGVL</sequence>
<dbReference type="InterPro" id="IPR057670">
    <property type="entry name" value="SH3_retrovirus"/>
</dbReference>
<evidence type="ECO:0000313" key="4">
    <source>
        <dbReference type="EMBL" id="GJU09519.1"/>
    </source>
</evidence>
<evidence type="ECO:0000256" key="2">
    <source>
        <dbReference type="SAM" id="MobiDB-lite"/>
    </source>
</evidence>
<reference evidence="4" key="2">
    <citation type="submission" date="2022-01" db="EMBL/GenBank/DDBJ databases">
        <authorList>
            <person name="Yamashiro T."/>
            <person name="Shiraishi A."/>
            <person name="Satake H."/>
            <person name="Nakayama K."/>
        </authorList>
    </citation>
    <scope>NUCLEOTIDE SEQUENCE</scope>
</reference>
<feature type="compositionally biased region" description="Low complexity" evidence="2">
    <location>
        <begin position="376"/>
        <end position="388"/>
    </location>
</feature>
<protein>
    <submittedName>
        <fullName evidence="4">Integrase, catalytic region, zinc finger, CCHC-type containing protein</fullName>
    </submittedName>
</protein>
<feature type="coiled-coil region" evidence="1">
    <location>
        <begin position="78"/>
        <end position="137"/>
    </location>
</feature>
<feature type="compositionally biased region" description="Polar residues" evidence="2">
    <location>
        <begin position="389"/>
        <end position="406"/>
    </location>
</feature>
<feature type="region of interest" description="Disordered" evidence="2">
    <location>
        <begin position="376"/>
        <end position="406"/>
    </location>
</feature>
<reference evidence="4" key="1">
    <citation type="journal article" date="2022" name="Int. J. Mol. Sci.">
        <title>Draft Genome of Tanacetum Coccineum: Genomic Comparison of Closely Related Tanacetum-Family Plants.</title>
        <authorList>
            <person name="Yamashiro T."/>
            <person name="Shiraishi A."/>
            <person name="Nakayama K."/>
            <person name="Satake H."/>
        </authorList>
    </citation>
    <scope>NUCLEOTIDE SEQUENCE</scope>
</reference>
<proteinExistence type="predicted"/>
<dbReference type="Pfam" id="PF25597">
    <property type="entry name" value="SH3_retrovirus"/>
    <property type="match status" value="1"/>
</dbReference>
<dbReference type="PANTHER" id="PTHR42648">
    <property type="entry name" value="TRANSPOSASE, PUTATIVE-RELATED"/>
    <property type="match status" value="1"/>
</dbReference>
<accession>A0ABQ5JAJ3</accession>
<keyword evidence="5" id="KW-1185">Reference proteome</keyword>
<evidence type="ECO:0000259" key="3">
    <source>
        <dbReference type="Pfam" id="PF25597"/>
    </source>
</evidence>
<evidence type="ECO:0000256" key="1">
    <source>
        <dbReference type="SAM" id="Coils"/>
    </source>
</evidence>
<dbReference type="Proteomes" id="UP001151760">
    <property type="component" value="Unassembled WGS sequence"/>
</dbReference>
<dbReference type="PANTHER" id="PTHR42648:SF21">
    <property type="entry name" value="CYSTEINE-RICH RLK (RECEPTOR-LIKE PROTEIN KINASE) 8"/>
    <property type="match status" value="1"/>
</dbReference>